<dbReference type="GO" id="GO:0004722">
    <property type="term" value="F:protein serine/threonine phosphatase activity"/>
    <property type="evidence" value="ECO:0007669"/>
    <property type="project" value="InterPro"/>
</dbReference>
<keyword evidence="3 4" id="KW-0904">Protein phosphatase</keyword>
<dbReference type="InterPro" id="IPR015655">
    <property type="entry name" value="PP2C"/>
</dbReference>
<evidence type="ECO:0000256" key="5">
    <source>
        <dbReference type="SAM" id="MobiDB-lite"/>
    </source>
</evidence>
<proteinExistence type="inferred from homology"/>
<keyword evidence="2 4" id="KW-0378">Hydrolase</keyword>
<dbReference type="SUPFAM" id="SSF81606">
    <property type="entry name" value="PP2C-like"/>
    <property type="match status" value="1"/>
</dbReference>
<dbReference type="InterPro" id="IPR001932">
    <property type="entry name" value="PPM-type_phosphatase-like_dom"/>
</dbReference>
<evidence type="ECO:0000256" key="2">
    <source>
        <dbReference type="ARBA" id="ARBA00022801"/>
    </source>
</evidence>
<dbReference type="EMBL" id="JANEYG010000044">
    <property type="protein sequence ID" value="KAJ8916193.1"/>
    <property type="molecule type" value="Genomic_DNA"/>
</dbReference>
<comment type="caution">
    <text evidence="8">The sequence shown here is derived from an EMBL/GenBank/DDBJ whole genome shotgun (WGS) entry which is preliminary data.</text>
</comment>
<dbReference type="AlphaFoldDB" id="A0AAV8VPR6"/>
<dbReference type="InterPro" id="IPR036457">
    <property type="entry name" value="PPM-type-like_dom_sf"/>
</dbReference>
<keyword evidence="6" id="KW-1133">Transmembrane helix</keyword>
<dbReference type="CDD" id="cd00143">
    <property type="entry name" value="PP2Cc"/>
    <property type="match status" value="1"/>
</dbReference>
<sequence length="481" mass="53943">MEDELDDKILYQTYVSHMKIMSRIAWGVPLKLSHVTFTSHIWRLLKLYVLKPEFILVGAVLVFVLVYMQAVDVWSRNLLGRLQYTVHKAGARSKSDKLSFFTGSDVEKSSWEMKVGAVAAYAVQGRRPKMEDRFVINDNINNTGVALFAVFDGHGGEFAANFAKEKLTQSLFNRVIEIKGIITGKETPAAIKDCDEEEKKDPEKPITPTLTERRKSFRRTSSTTDECVKGAKEITDLELLSKLDTIKPISRDSRPLKHTPSFKRLPPTTYFDKFGTVNYGKLITDEVLAADERLVEIAKRSMDVAGTTALIAMLEGHRLVVANVGDSRGVMCDGKGNAIPLSFDHKPQQMRERKRIKEAGGFVTFNGVWRVAGILATSRALGDYPLKDKKLVIADPDILTFDLRDHKPSFLILASDGLWDTFSNEEAISFIKERLNEPDYGAKSLTLQSYYRGSLDNITVIVINFKDNAYGLFGNATNKNA</sequence>
<feature type="transmembrane region" description="Helical" evidence="6">
    <location>
        <begin position="54"/>
        <end position="74"/>
    </location>
</feature>
<protein>
    <recommendedName>
        <fullName evidence="7">PPM-type phosphatase domain-containing protein</fullName>
    </recommendedName>
</protein>
<dbReference type="PANTHER" id="PTHR47992">
    <property type="entry name" value="PROTEIN PHOSPHATASE"/>
    <property type="match status" value="1"/>
</dbReference>
<dbReference type="GO" id="GO:0046872">
    <property type="term" value="F:metal ion binding"/>
    <property type="evidence" value="ECO:0007669"/>
    <property type="project" value="UniProtKB-KW"/>
</dbReference>
<keyword evidence="9" id="KW-1185">Reference proteome</keyword>
<feature type="transmembrane region" description="Helical" evidence="6">
    <location>
        <begin position="24"/>
        <end position="42"/>
    </location>
</feature>
<evidence type="ECO:0000259" key="7">
    <source>
        <dbReference type="PROSITE" id="PS51746"/>
    </source>
</evidence>
<dbReference type="PROSITE" id="PS51746">
    <property type="entry name" value="PPM_2"/>
    <property type="match status" value="1"/>
</dbReference>
<organism evidence="8 9">
    <name type="scientific">Exocentrus adspersus</name>
    <dbReference type="NCBI Taxonomy" id="1586481"/>
    <lineage>
        <taxon>Eukaryota</taxon>
        <taxon>Metazoa</taxon>
        <taxon>Ecdysozoa</taxon>
        <taxon>Arthropoda</taxon>
        <taxon>Hexapoda</taxon>
        <taxon>Insecta</taxon>
        <taxon>Pterygota</taxon>
        <taxon>Neoptera</taxon>
        <taxon>Endopterygota</taxon>
        <taxon>Coleoptera</taxon>
        <taxon>Polyphaga</taxon>
        <taxon>Cucujiformia</taxon>
        <taxon>Chrysomeloidea</taxon>
        <taxon>Cerambycidae</taxon>
        <taxon>Lamiinae</taxon>
        <taxon>Acanthocinini</taxon>
        <taxon>Exocentrus</taxon>
    </lineage>
</organism>
<evidence type="ECO:0000256" key="1">
    <source>
        <dbReference type="ARBA" id="ARBA00022723"/>
    </source>
</evidence>
<keyword evidence="1" id="KW-0479">Metal-binding</keyword>
<dbReference type="PROSITE" id="PS01032">
    <property type="entry name" value="PPM_1"/>
    <property type="match status" value="1"/>
</dbReference>
<evidence type="ECO:0000256" key="4">
    <source>
        <dbReference type="RuleBase" id="RU003465"/>
    </source>
</evidence>
<dbReference type="Gene3D" id="3.60.40.10">
    <property type="entry name" value="PPM-type phosphatase domain"/>
    <property type="match status" value="1"/>
</dbReference>
<evidence type="ECO:0000313" key="9">
    <source>
        <dbReference type="Proteomes" id="UP001159042"/>
    </source>
</evidence>
<reference evidence="8 9" key="1">
    <citation type="journal article" date="2023" name="Insect Mol. Biol.">
        <title>Genome sequencing provides insights into the evolution of gene families encoding plant cell wall-degrading enzymes in longhorned beetles.</title>
        <authorList>
            <person name="Shin N.R."/>
            <person name="Okamura Y."/>
            <person name="Kirsch R."/>
            <person name="Pauchet Y."/>
        </authorList>
    </citation>
    <scope>NUCLEOTIDE SEQUENCE [LARGE SCALE GENOMIC DNA]</scope>
    <source>
        <strain evidence="8">EAD_L_NR</strain>
    </source>
</reference>
<feature type="region of interest" description="Disordered" evidence="5">
    <location>
        <begin position="193"/>
        <end position="222"/>
    </location>
</feature>
<name>A0AAV8VPR6_9CUCU</name>
<dbReference type="InterPro" id="IPR000222">
    <property type="entry name" value="PP2C_BS"/>
</dbReference>
<gene>
    <name evidence="8" type="ORF">NQ315_016332</name>
</gene>
<dbReference type="SMART" id="SM00332">
    <property type="entry name" value="PP2Cc"/>
    <property type="match status" value="1"/>
</dbReference>
<comment type="similarity">
    <text evidence="4">Belongs to the PP2C family.</text>
</comment>
<dbReference type="Proteomes" id="UP001159042">
    <property type="component" value="Unassembled WGS sequence"/>
</dbReference>
<dbReference type="Pfam" id="PF00481">
    <property type="entry name" value="PP2C"/>
    <property type="match status" value="2"/>
</dbReference>
<accession>A0AAV8VPR6</accession>
<feature type="domain" description="PPM-type phosphatase" evidence="7">
    <location>
        <begin position="117"/>
        <end position="465"/>
    </location>
</feature>
<evidence type="ECO:0000256" key="3">
    <source>
        <dbReference type="ARBA" id="ARBA00022912"/>
    </source>
</evidence>
<evidence type="ECO:0000313" key="8">
    <source>
        <dbReference type="EMBL" id="KAJ8916193.1"/>
    </source>
</evidence>
<evidence type="ECO:0000256" key="6">
    <source>
        <dbReference type="SAM" id="Phobius"/>
    </source>
</evidence>
<keyword evidence="6" id="KW-0472">Membrane</keyword>
<keyword evidence="6" id="KW-0812">Transmembrane</keyword>